<dbReference type="PANTHER" id="PTHR43880:SF12">
    <property type="entry name" value="ALCOHOL DEHYDROGENASE CLASS-3"/>
    <property type="match status" value="1"/>
</dbReference>
<dbReference type="Pfam" id="PF08240">
    <property type="entry name" value="ADH_N"/>
    <property type="match status" value="1"/>
</dbReference>
<reference evidence="8 9" key="1">
    <citation type="submission" date="2016-05" db="EMBL/GenBank/DDBJ databases">
        <title>Microbial solvent formation.</title>
        <authorList>
            <person name="Poehlein A."/>
            <person name="Montoya Solano J.D."/>
            <person name="Flitsch S."/>
            <person name="Krabben P."/>
            <person name="Duerre P."/>
            <person name="Daniel R."/>
        </authorList>
    </citation>
    <scope>NUCLEOTIDE SEQUENCE [LARGE SCALE GENOMIC DNA]</scope>
    <source>
        <strain evidence="8 9">DSM 53</strain>
    </source>
</reference>
<dbReference type="InterPro" id="IPR036291">
    <property type="entry name" value="NAD(P)-bd_dom_sf"/>
</dbReference>
<evidence type="ECO:0000256" key="4">
    <source>
        <dbReference type="ARBA" id="ARBA00023002"/>
    </source>
</evidence>
<dbReference type="GO" id="GO:0008270">
    <property type="term" value="F:zinc ion binding"/>
    <property type="evidence" value="ECO:0007669"/>
    <property type="project" value="InterPro"/>
</dbReference>
<feature type="domain" description="Enoyl reductase (ER)" evidence="7">
    <location>
        <begin position="12"/>
        <end position="357"/>
    </location>
</feature>
<evidence type="ECO:0000259" key="7">
    <source>
        <dbReference type="SMART" id="SM00829"/>
    </source>
</evidence>
<dbReference type="Gene3D" id="3.90.180.10">
    <property type="entry name" value="Medium-chain alcohol dehydrogenases, catalytic domain"/>
    <property type="match status" value="1"/>
</dbReference>
<evidence type="ECO:0000313" key="9">
    <source>
        <dbReference type="Proteomes" id="UP000190973"/>
    </source>
</evidence>
<evidence type="ECO:0000256" key="5">
    <source>
        <dbReference type="ARBA" id="ARBA00023027"/>
    </source>
</evidence>
<name>A0A1S8RZW5_CLOBE</name>
<comment type="similarity">
    <text evidence="6">Belongs to the zinc-containing alcohol dehydrogenase family.</text>
</comment>
<evidence type="ECO:0000256" key="2">
    <source>
        <dbReference type="ARBA" id="ARBA00022723"/>
    </source>
</evidence>
<proteinExistence type="inferred from homology"/>
<organism evidence="8 9">
    <name type="scientific">Clostridium beijerinckii</name>
    <name type="common">Clostridium MP</name>
    <dbReference type="NCBI Taxonomy" id="1520"/>
    <lineage>
        <taxon>Bacteria</taxon>
        <taxon>Bacillati</taxon>
        <taxon>Bacillota</taxon>
        <taxon>Clostridia</taxon>
        <taxon>Eubacteriales</taxon>
        <taxon>Clostridiaceae</taxon>
        <taxon>Clostridium</taxon>
    </lineage>
</organism>
<dbReference type="PROSITE" id="PS00059">
    <property type="entry name" value="ADH_ZINC"/>
    <property type="match status" value="1"/>
</dbReference>
<dbReference type="PANTHER" id="PTHR43880">
    <property type="entry name" value="ALCOHOL DEHYDROGENASE"/>
    <property type="match status" value="1"/>
</dbReference>
<evidence type="ECO:0000313" key="8">
    <source>
        <dbReference type="EMBL" id="OOM58689.1"/>
    </source>
</evidence>
<dbReference type="CDD" id="cd08278">
    <property type="entry name" value="benzyl_alcohol_DH"/>
    <property type="match status" value="1"/>
</dbReference>
<dbReference type="RefSeq" id="WP_077840193.1">
    <property type="nucleotide sequence ID" value="NZ_JABTAE010000001.1"/>
</dbReference>
<dbReference type="GO" id="GO:0046294">
    <property type="term" value="P:formaldehyde catabolic process"/>
    <property type="evidence" value="ECO:0007669"/>
    <property type="project" value="TreeGrafter"/>
</dbReference>
<dbReference type="InterPro" id="IPR011032">
    <property type="entry name" value="GroES-like_sf"/>
</dbReference>
<dbReference type="EMBL" id="LZZI01000093">
    <property type="protein sequence ID" value="OOM58689.1"/>
    <property type="molecule type" value="Genomic_DNA"/>
</dbReference>
<comment type="cofactor">
    <cofactor evidence="1 6">
        <name>Zn(2+)</name>
        <dbReference type="ChEBI" id="CHEBI:29105"/>
    </cofactor>
</comment>
<dbReference type="GO" id="GO:0051903">
    <property type="term" value="F:S-(hydroxymethyl)glutathione dehydrogenase [NAD(P)+] activity"/>
    <property type="evidence" value="ECO:0007669"/>
    <property type="project" value="TreeGrafter"/>
</dbReference>
<dbReference type="InterPro" id="IPR020843">
    <property type="entry name" value="ER"/>
</dbReference>
<accession>A0A1S8RZW5</accession>
<evidence type="ECO:0000256" key="1">
    <source>
        <dbReference type="ARBA" id="ARBA00001947"/>
    </source>
</evidence>
<keyword evidence="4 8" id="KW-0560">Oxidoreductase</keyword>
<evidence type="ECO:0000256" key="6">
    <source>
        <dbReference type="RuleBase" id="RU361277"/>
    </source>
</evidence>
<keyword evidence="2 6" id="KW-0479">Metal-binding</keyword>
<dbReference type="SUPFAM" id="SSF51735">
    <property type="entry name" value="NAD(P)-binding Rossmann-fold domains"/>
    <property type="match status" value="1"/>
</dbReference>
<dbReference type="EC" id="1.1.1.90" evidence="8"/>
<sequence length="365" mass="38985">MLIKAAVINEKGNEFIIEDVELAEPKYNEVLVKIVATGVCHTDSVVRDQLIPTPLPIVLGHEGAGIVEKLGPGVTDLEVGDHVGISFSSCGCCNNCLEGHAYMCEDFNKLNFGGIMNDGTTRLSKDGKEIAMLFGQSTFATHSVVHTRNITKVDKDVDLRLIGPLGCGIQTGAGTVLNRLKPEFGSSIVVFGCGAVGFSAIMAAKLTGCSKIIAVGRSVEKLELAKELGATDVVNSKEIADVVAEIKKITNGGANYTVETTAVPEIVNQALYALRTLGTCAIVGATGDVTINVQNALMGEGKSMIGVIEGDSIPQVFIPKIIQYFKEGKFPFDKLIKFYKFEEINKAFEDSKKGLVIKPILVMND</sequence>
<dbReference type="GO" id="GO:0005829">
    <property type="term" value="C:cytosol"/>
    <property type="evidence" value="ECO:0007669"/>
    <property type="project" value="TreeGrafter"/>
</dbReference>
<dbReference type="Gene3D" id="3.40.50.720">
    <property type="entry name" value="NAD(P)-binding Rossmann-like Domain"/>
    <property type="match status" value="1"/>
</dbReference>
<dbReference type="AlphaFoldDB" id="A0A1S8RZW5"/>
<dbReference type="Proteomes" id="UP000190973">
    <property type="component" value="Unassembled WGS sequence"/>
</dbReference>
<dbReference type="SUPFAM" id="SSF50129">
    <property type="entry name" value="GroES-like"/>
    <property type="match status" value="1"/>
</dbReference>
<dbReference type="InterPro" id="IPR013149">
    <property type="entry name" value="ADH-like_C"/>
</dbReference>
<comment type="caution">
    <text evidence="8">The sequence shown here is derived from an EMBL/GenBank/DDBJ whole genome shotgun (WGS) entry which is preliminary data.</text>
</comment>
<keyword evidence="3 6" id="KW-0862">Zinc</keyword>
<dbReference type="Pfam" id="PF00107">
    <property type="entry name" value="ADH_zinc_N"/>
    <property type="match status" value="1"/>
</dbReference>
<protein>
    <submittedName>
        <fullName evidence="8">Aryl-alcohol dehydrogenase</fullName>
        <ecNumber evidence="8">1.1.1.90</ecNumber>
    </submittedName>
</protein>
<dbReference type="InterPro" id="IPR002328">
    <property type="entry name" value="ADH_Zn_CS"/>
</dbReference>
<dbReference type="InterPro" id="IPR013154">
    <property type="entry name" value="ADH-like_N"/>
</dbReference>
<gene>
    <name evidence="8" type="primary">xylB_2</name>
    <name evidence="8" type="ORF">CLBCK_38640</name>
</gene>
<dbReference type="SMART" id="SM00829">
    <property type="entry name" value="PKS_ER"/>
    <property type="match status" value="1"/>
</dbReference>
<dbReference type="FunFam" id="3.40.50.720:FF:000003">
    <property type="entry name" value="S-(hydroxymethyl)glutathione dehydrogenase"/>
    <property type="match status" value="1"/>
</dbReference>
<dbReference type="GO" id="GO:0018456">
    <property type="term" value="F:aryl-alcohol dehydrogenase (NAD+) activity"/>
    <property type="evidence" value="ECO:0007669"/>
    <property type="project" value="UniProtKB-EC"/>
</dbReference>
<evidence type="ECO:0000256" key="3">
    <source>
        <dbReference type="ARBA" id="ARBA00022833"/>
    </source>
</evidence>
<keyword evidence="5" id="KW-0520">NAD</keyword>